<dbReference type="RefSeq" id="WP_197702535.1">
    <property type="nucleotide sequence ID" value="NZ_AP014836.1"/>
</dbReference>
<protein>
    <submittedName>
        <fullName evidence="1">Hypothetical conserved protein</fullName>
    </submittedName>
</protein>
<reference evidence="1 2" key="1">
    <citation type="journal article" date="2017" name="ISME J.">
        <title>An acid-tolerant ammonia-oxidizing ?-proteobacterium from soil.</title>
        <authorList>
            <person name="Hayatsu M."/>
            <person name="Tago K."/>
            <person name="Uchiyama I."/>
            <person name="Toyoda A."/>
            <person name="Wang Y."/>
            <person name="Shimomura Y."/>
            <person name="Okubo T."/>
            <person name="Kurisu F."/>
            <person name="Hirono Y."/>
            <person name="Nonaka K."/>
            <person name="Akiyama H."/>
            <person name="Itoh T."/>
            <person name="Takami H."/>
        </authorList>
    </citation>
    <scope>NUCLEOTIDE SEQUENCE [LARGE SCALE GENOMIC DNA]</scope>
    <source>
        <strain evidence="1 2">TAO100</strain>
    </source>
</reference>
<dbReference type="KEGG" id="ntt:TAO_1582"/>
<accession>A0A1Q2SPA1</accession>
<gene>
    <name evidence="1" type="ORF">TAO_1582</name>
</gene>
<name>A0A1Q2SPA1_9GAMM</name>
<sequence>MTAVGGTVISVEGNNACRRVDYTGTVNHTRFENKLIEIANGNRNSWNFIWADAITTGLASLAELSNPDYYQYEQGLKILLAATEKVVTIKIAREDRRTLKDNNYSICFAKRVGNNDYNVVWQSSDGYLETNTFRWTPQYQLFGTNTFTSGLIVDVATNRVNISLGETSILDKYGDLLPSTTRGPSTAITMDNQYGLIHPGINQLATNIDGSQSNTPIYVAANAVLKGTIELTPIEKILVWFEQNVKTGTMFSTARTNSIEIDLTTENTATWLFSSNKWSKV</sequence>
<dbReference type="Proteomes" id="UP000243679">
    <property type="component" value="Chromosome"/>
</dbReference>
<organism evidence="1 2">
    <name type="scientific">Candidatus Nitrosoglobus terrae</name>
    <dbReference type="NCBI Taxonomy" id="1630141"/>
    <lineage>
        <taxon>Bacteria</taxon>
        <taxon>Pseudomonadati</taxon>
        <taxon>Pseudomonadota</taxon>
        <taxon>Gammaproteobacteria</taxon>
        <taxon>Chromatiales</taxon>
        <taxon>Chromatiaceae</taxon>
        <taxon>Candidatus Nitrosoglobus</taxon>
    </lineage>
</organism>
<evidence type="ECO:0000313" key="1">
    <source>
        <dbReference type="EMBL" id="BAW80952.1"/>
    </source>
</evidence>
<keyword evidence="2" id="KW-1185">Reference proteome</keyword>
<evidence type="ECO:0000313" key="2">
    <source>
        <dbReference type="Proteomes" id="UP000243679"/>
    </source>
</evidence>
<dbReference type="EMBL" id="AP014836">
    <property type="protein sequence ID" value="BAW80952.1"/>
    <property type="molecule type" value="Genomic_DNA"/>
</dbReference>
<proteinExistence type="predicted"/>
<dbReference type="AlphaFoldDB" id="A0A1Q2SPA1"/>